<accession>A0A183F845</accession>
<dbReference type="AlphaFoldDB" id="A0A183F845"/>
<dbReference type="WBParaSite" id="HPBE_0000233701-mRNA-1">
    <property type="protein sequence ID" value="HPBE_0000233701-mRNA-1"/>
    <property type="gene ID" value="HPBE_0000233701"/>
</dbReference>
<reference evidence="3" key="2">
    <citation type="submission" date="2019-09" db="UniProtKB">
        <authorList>
            <consortium name="WormBaseParasite"/>
        </authorList>
    </citation>
    <scope>IDENTIFICATION</scope>
</reference>
<evidence type="ECO:0000313" key="2">
    <source>
        <dbReference type="Proteomes" id="UP000050761"/>
    </source>
</evidence>
<keyword evidence="2" id="KW-1185">Reference proteome</keyword>
<proteinExistence type="predicted"/>
<dbReference type="OrthoDB" id="410104at2759"/>
<name>A0A183F845_HELPZ</name>
<protein>
    <submittedName>
        <fullName evidence="3">CACTA en-spm transposon protein</fullName>
    </submittedName>
</protein>
<gene>
    <name evidence="1" type="ORF">HPBE_LOCUS2338</name>
</gene>
<accession>A0A3P7UMP1</accession>
<dbReference type="Proteomes" id="UP000050761">
    <property type="component" value="Unassembled WGS sequence"/>
</dbReference>
<reference evidence="1 2" key="1">
    <citation type="submission" date="2018-11" db="EMBL/GenBank/DDBJ databases">
        <authorList>
            <consortium name="Pathogen Informatics"/>
        </authorList>
    </citation>
    <scope>NUCLEOTIDE SEQUENCE [LARGE SCALE GENOMIC DNA]</scope>
</reference>
<evidence type="ECO:0000313" key="3">
    <source>
        <dbReference type="WBParaSite" id="HPBE_0000233701-mRNA-1"/>
    </source>
</evidence>
<organism evidence="2 3">
    <name type="scientific">Heligmosomoides polygyrus</name>
    <name type="common">Parasitic roundworm</name>
    <dbReference type="NCBI Taxonomy" id="6339"/>
    <lineage>
        <taxon>Eukaryota</taxon>
        <taxon>Metazoa</taxon>
        <taxon>Ecdysozoa</taxon>
        <taxon>Nematoda</taxon>
        <taxon>Chromadorea</taxon>
        <taxon>Rhabditida</taxon>
        <taxon>Rhabditina</taxon>
        <taxon>Rhabditomorpha</taxon>
        <taxon>Strongyloidea</taxon>
        <taxon>Heligmosomidae</taxon>
        <taxon>Heligmosomoides</taxon>
    </lineage>
</organism>
<evidence type="ECO:0000313" key="1">
    <source>
        <dbReference type="EMBL" id="VDO24614.1"/>
    </source>
</evidence>
<sequence length="101" mass="11723">MEKVIHDFYSDLFNSHVHLAHAIFGTMDVSSPLSFRDPTCHLVEPLDEGQPCERAGFRRGFSTIDHIHTITKLIEVWREYKLPLCLTRKTHELPPRILNVT</sequence>
<dbReference type="EMBL" id="UZAH01003413">
    <property type="protein sequence ID" value="VDO24614.1"/>
    <property type="molecule type" value="Genomic_DNA"/>
</dbReference>